<protein>
    <submittedName>
        <fullName evidence="1">Uncharacterized protein</fullName>
    </submittedName>
</protein>
<evidence type="ECO:0000313" key="2">
    <source>
        <dbReference type="Proteomes" id="UP000238348"/>
    </source>
</evidence>
<gene>
    <name evidence="1" type="ORF">SOCE26_054600</name>
</gene>
<dbReference type="AlphaFoldDB" id="A0A2L0EXG5"/>
<accession>A0A2L0EXG5</accession>
<dbReference type="Proteomes" id="UP000238348">
    <property type="component" value="Chromosome"/>
</dbReference>
<evidence type="ECO:0000313" key="1">
    <source>
        <dbReference type="EMBL" id="AUX44001.1"/>
    </source>
</evidence>
<sequence length="221" mass="22705">MLEHGLRLSDLTGEKPMPGIVSGAMMDDPVIVPKFTWSIELAKDFYDALELRSLAWHAGNMGESFALEMRAAMDVLALTGAVALESGIGVWMVFGAVLGGRGGGAAARAEGALGDLTAAEIRQIQGVVDKAGRPLEVAGSAATGTRRGVDSGLPIGKGPGTRSDTDFLAPPSSHPYYKGLEGGVPSLDPGTGLIPGVHNPYIGPAIRFEPGAAPYFVPGAP</sequence>
<dbReference type="EMBL" id="CP012673">
    <property type="protein sequence ID" value="AUX44001.1"/>
    <property type="molecule type" value="Genomic_DNA"/>
</dbReference>
<organism evidence="1 2">
    <name type="scientific">Sorangium cellulosum</name>
    <name type="common">Polyangium cellulosum</name>
    <dbReference type="NCBI Taxonomy" id="56"/>
    <lineage>
        <taxon>Bacteria</taxon>
        <taxon>Pseudomonadati</taxon>
        <taxon>Myxococcota</taxon>
        <taxon>Polyangia</taxon>
        <taxon>Polyangiales</taxon>
        <taxon>Polyangiaceae</taxon>
        <taxon>Sorangium</taxon>
    </lineage>
</organism>
<proteinExistence type="predicted"/>
<name>A0A2L0EXG5_SORCE</name>
<dbReference type="RefSeq" id="WP_104982590.1">
    <property type="nucleotide sequence ID" value="NZ_CP012673.1"/>
</dbReference>
<reference evidence="1 2" key="1">
    <citation type="submission" date="2015-09" db="EMBL/GenBank/DDBJ databases">
        <title>Sorangium comparison.</title>
        <authorList>
            <person name="Zaburannyi N."/>
            <person name="Bunk B."/>
            <person name="Overmann J."/>
            <person name="Mueller R."/>
        </authorList>
    </citation>
    <scope>NUCLEOTIDE SEQUENCE [LARGE SCALE GENOMIC DNA]</scope>
    <source>
        <strain evidence="1 2">So ce26</strain>
    </source>
</reference>